<dbReference type="EMBL" id="CAJNYV010002599">
    <property type="protein sequence ID" value="CAF3488331.1"/>
    <property type="molecule type" value="Genomic_DNA"/>
</dbReference>
<name>A0A818G9Y1_9BILA</name>
<sequence>MLPQEESLDILIEFLLQHDYQKVQNIPIDIIR</sequence>
<evidence type="ECO:0000313" key="1">
    <source>
        <dbReference type="EMBL" id="CAF3488331.1"/>
    </source>
</evidence>
<feature type="non-terminal residue" evidence="1">
    <location>
        <position position="32"/>
    </location>
</feature>
<organism evidence="1 2">
    <name type="scientific">Rotaria socialis</name>
    <dbReference type="NCBI Taxonomy" id="392032"/>
    <lineage>
        <taxon>Eukaryota</taxon>
        <taxon>Metazoa</taxon>
        <taxon>Spiralia</taxon>
        <taxon>Gnathifera</taxon>
        <taxon>Rotifera</taxon>
        <taxon>Eurotatoria</taxon>
        <taxon>Bdelloidea</taxon>
        <taxon>Philodinida</taxon>
        <taxon>Philodinidae</taxon>
        <taxon>Rotaria</taxon>
    </lineage>
</organism>
<proteinExistence type="predicted"/>
<accession>A0A818G9Y1</accession>
<comment type="caution">
    <text evidence="1">The sequence shown here is derived from an EMBL/GenBank/DDBJ whole genome shotgun (WGS) entry which is preliminary data.</text>
</comment>
<dbReference type="AlphaFoldDB" id="A0A818G9Y1"/>
<reference evidence="1" key="1">
    <citation type="submission" date="2021-02" db="EMBL/GenBank/DDBJ databases">
        <authorList>
            <person name="Nowell W R."/>
        </authorList>
    </citation>
    <scope>NUCLEOTIDE SEQUENCE</scope>
</reference>
<dbReference type="Proteomes" id="UP000663865">
    <property type="component" value="Unassembled WGS sequence"/>
</dbReference>
<gene>
    <name evidence="1" type="ORF">KIK155_LOCUS14972</name>
</gene>
<evidence type="ECO:0000313" key="2">
    <source>
        <dbReference type="Proteomes" id="UP000663865"/>
    </source>
</evidence>
<protein>
    <submittedName>
        <fullName evidence="1">Uncharacterized protein</fullName>
    </submittedName>
</protein>